<evidence type="ECO:0000256" key="3">
    <source>
        <dbReference type="ARBA" id="ARBA00022676"/>
    </source>
</evidence>
<dbReference type="EMBL" id="FNIC01000002">
    <property type="protein sequence ID" value="SDN31362.1"/>
    <property type="molecule type" value="Genomic_DNA"/>
</dbReference>
<dbReference type="OrthoDB" id="9810303at2"/>
<keyword evidence="2" id="KW-1003">Cell membrane</keyword>
<dbReference type="STRING" id="1005944.SAMN05192576_2001"/>
<dbReference type="InterPro" id="IPR050297">
    <property type="entry name" value="LipidA_mod_glycosyltrf_83"/>
</dbReference>
<evidence type="ECO:0000313" key="10">
    <source>
        <dbReference type="Proteomes" id="UP000199004"/>
    </source>
</evidence>
<evidence type="ECO:0000256" key="4">
    <source>
        <dbReference type="ARBA" id="ARBA00022679"/>
    </source>
</evidence>
<dbReference type="RefSeq" id="WP_091024227.1">
    <property type="nucleotide sequence ID" value="NZ_BKAE01000011.1"/>
</dbReference>
<organism evidence="9 10">
    <name type="scientific">Nocardioides szechwanensis</name>
    <dbReference type="NCBI Taxonomy" id="1005944"/>
    <lineage>
        <taxon>Bacteria</taxon>
        <taxon>Bacillati</taxon>
        <taxon>Actinomycetota</taxon>
        <taxon>Actinomycetes</taxon>
        <taxon>Propionibacteriales</taxon>
        <taxon>Nocardioidaceae</taxon>
        <taxon>Nocardioides</taxon>
    </lineage>
</organism>
<dbReference type="Proteomes" id="UP000199004">
    <property type="component" value="Unassembled WGS sequence"/>
</dbReference>
<evidence type="ECO:0000313" key="9">
    <source>
        <dbReference type="EMBL" id="SDN31362.1"/>
    </source>
</evidence>
<feature type="transmembrane region" description="Helical" evidence="8">
    <location>
        <begin position="105"/>
        <end position="127"/>
    </location>
</feature>
<dbReference type="GO" id="GO:0009103">
    <property type="term" value="P:lipopolysaccharide biosynthetic process"/>
    <property type="evidence" value="ECO:0007669"/>
    <property type="project" value="UniProtKB-ARBA"/>
</dbReference>
<feature type="transmembrane region" description="Helical" evidence="8">
    <location>
        <begin position="31"/>
        <end position="51"/>
    </location>
</feature>
<reference evidence="9 10" key="1">
    <citation type="submission" date="2016-10" db="EMBL/GenBank/DDBJ databases">
        <authorList>
            <person name="de Groot N.N."/>
        </authorList>
    </citation>
    <scope>NUCLEOTIDE SEQUENCE [LARGE SCALE GENOMIC DNA]</scope>
    <source>
        <strain evidence="9 10">CGMCC 1.11147</strain>
    </source>
</reference>
<keyword evidence="7 8" id="KW-0472">Membrane</keyword>
<name>A0A1H0ACJ7_9ACTN</name>
<feature type="transmembrane region" description="Helical" evidence="8">
    <location>
        <begin position="336"/>
        <end position="354"/>
    </location>
</feature>
<feature type="transmembrane region" description="Helical" evidence="8">
    <location>
        <begin position="139"/>
        <end position="160"/>
    </location>
</feature>
<evidence type="ECO:0000256" key="6">
    <source>
        <dbReference type="ARBA" id="ARBA00022989"/>
    </source>
</evidence>
<feature type="transmembrane region" description="Helical" evidence="8">
    <location>
        <begin position="401"/>
        <end position="419"/>
    </location>
</feature>
<dbReference type="AlphaFoldDB" id="A0A1H0ACJ7"/>
<keyword evidence="4" id="KW-0808">Transferase</keyword>
<comment type="subcellular location">
    <subcellularLocation>
        <location evidence="1">Cell membrane</location>
        <topology evidence="1">Multi-pass membrane protein</topology>
    </subcellularLocation>
</comment>
<feature type="transmembrane region" description="Helical" evidence="8">
    <location>
        <begin position="237"/>
        <end position="257"/>
    </location>
</feature>
<dbReference type="PANTHER" id="PTHR33908:SF11">
    <property type="entry name" value="MEMBRANE PROTEIN"/>
    <property type="match status" value="1"/>
</dbReference>
<sequence>MSDAVVDLRPAPAPAPVVVPASAPAAGKRRVAGSVPVFVLTCAIGTLASIYTVRNGTNLDYGDAMAHLTIARRVIDNKAPGLAQLGTVWLPLPHLLLMPLVQNMWLFRTGVAGCIVGTLCLGASATAMWRITARLGLGLGGRVVSLLLLVANPSLLYVFTTALTEPVLIAAMLCTIAGVAGWVHSSRQLSGGELAVFAGLPAAAGVLTRYEAWPLVLSTMVVVIAASRRRGHSWRRVAGYAAAFAAPGVAAAAWWLAYNMATYGSPFEFLSGQYSAAAFTQVFIDKGQLTTKGNLGLSFAVLSWALMETAGLVALVAAGVGLLLMTWHWGLDNRSLIVWTAATSTAFLLFSLTTGQHIMVNDKSLPTGAYNNRYVLSAIPWLALLAGVGVHLLVRHLSRLWLPLVLACTIAVTAQNLWWTERPGERMTVIEEAQDQHVAYQRVKTAGEWLRTHYDGGGILMDQTPDKSSIAPILGLRIDEFFTRASGDVFEEAIADPYSHARWVFMHREQVTDSATETGVDLVTEALMPDPQFHARFRLVYAIADLGIYRRIGPVG</sequence>
<keyword evidence="6 8" id="KW-1133">Transmembrane helix</keyword>
<dbReference type="GO" id="GO:0005886">
    <property type="term" value="C:plasma membrane"/>
    <property type="evidence" value="ECO:0007669"/>
    <property type="project" value="UniProtKB-SubCell"/>
</dbReference>
<evidence type="ECO:0000256" key="8">
    <source>
        <dbReference type="SAM" id="Phobius"/>
    </source>
</evidence>
<evidence type="ECO:0008006" key="11">
    <source>
        <dbReference type="Google" id="ProtNLM"/>
    </source>
</evidence>
<dbReference type="GO" id="GO:0016763">
    <property type="term" value="F:pentosyltransferase activity"/>
    <property type="evidence" value="ECO:0007669"/>
    <property type="project" value="TreeGrafter"/>
</dbReference>
<proteinExistence type="predicted"/>
<keyword evidence="10" id="KW-1185">Reference proteome</keyword>
<dbReference type="PANTHER" id="PTHR33908">
    <property type="entry name" value="MANNOSYLTRANSFERASE YKCB-RELATED"/>
    <property type="match status" value="1"/>
</dbReference>
<protein>
    <recommendedName>
        <fullName evidence="11">Dolichyl-phosphate-mannose-protein mannosyltransferase</fullName>
    </recommendedName>
</protein>
<evidence type="ECO:0000256" key="5">
    <source>
        <dbReference type="ARBA" id="ARBA00022692"/>
    </source>
</evidence>
<evidence type="ECO:0000256" key="2">
    <source>
        <dbReference type="ARBA" id="ARBA00022475"/>
    </source>
</evidence>
<feature type="transmembrane region" description="Helical" evidence="8">
    <location>
        <begin position="166"/>
        <end position="183"/>
    </location>
</feature>
<gene>
    <name evidence="9" type="ORF">SAMN05192576_2001</name>
</gene>
<feature type="transmembrane region" description="Helical" evidence="8">
    <location>
        <begin position="374"/>
        <end position="394"/>
    </location>
</feature>
<keyword evidence="3" id="KW-0328">Glycosyltransferase</keyword>
<feature type="transmembrane region" description="Helical" evidence="8">
    <location>
        <begin position="301"/>
        <end position="324"/>
    </location>
</feature>
<evidence type="ECO:0000256" key="7">
    <source>
        <dbReference type="ARBA" id="ARBA00023136"/>
    </source>
</evidence>
<keyword evidence="5 8" id="KW-0812">Transmembrane</keyword>
<evidence type="ECO:0000256" key="1">
    <source>
        <dbReference type="ARBA" id="ARBA00004651"/>
    </source>
</evidence>
<accession>A0A1H0ACJ7</accession>